<organism evidence="2 3">
    <name type="scientific">Vitrella brassicaformis (strain CCMP3155)</name>
    <dbReference type="NCBI Taxonomy" id="1169540"/>
    <lineage>
        <taxon>Eukaryota</taxon>
        <taxon>Sar</taxon>
        <taxon>Alveolata</taxon>
        <taxon>Colpodellida</taxon>
        <taxon>Vitrellaceae</taxon>
        <taxon>Vitrella</taxon>
    </lineage>
</organism>
<proteinExistence type="predicted"/>
<dbReference type="SUPFAM" id="SSF51126">
    <property type="entry name" value="Pectin lyase-like"/>
    <property type="match status" value="1"/>
</dbReference>
<evidence type="ECO:0008006" key="4">
    <source>
        <dbReference type="Google" id="ProtNLM"/>
    </source>
</evidence>
<protein>
    <recommendedName>
        <fullName evidence="4">Right handed beta helix domain-containing protein</fullName>
    </recommendedName>
</protein>
<accession>A0A0G4H738</accession>
<reference evidence="2 3" key="1">
    <citation type="submission" date="2014-11" db="EMBL/GenBank/DDBJ databases">
        <authorList>
            <person name="Zhu J."/>
            <person name="Qi W."/>
            <person name="Song R."/>
        </authorList>
    </citation>
    <scope>NUCLEOTIDE SEQUENCE [LARGE SCALE GENOMIC DNA]</scope>
</reference>
<dbReference type="AlphaFoldDB" id="A0A0G4H738"/>
<dbReference type="PhylomeDB" id="A0A0G4H738"/>
<evidence type="ECO:0000313" key="2">
    <source>
        <dbReference type="EMBL" id="CEM39693.1"/>
    </source>
</evidence>
<dbReference type="InParanoid" id="A0A0G4H738"/>
<keyword evidence="1" id="KW-0732">Signal</keyword>
<evidence type="ECO:0000313" key="3">
    <source>
        <dbReference type="Proteomes" id="UP000041254"/>
    </source>
</evidence>
<dbReference type="VEuPathDB" id="CryptoDB:Vbra_19734"/>
<gene>
    <name evidence="2" type="ORF">Vbra_19734</name>
</gene>
<dbReference type="EMBL" id="CDMY01001045">
    <property type="protein sequence ID" value="CEM39693.1"/>
    <property type="molecule type" value="Genomic_DNA"/>
</dbReference>
<sequence length="385" mass="41795">MMITAVLLLVLLGKRATVVTAQSPPATNEAGFRALFGTSDFVAPTCASTKTVTNAADSGVGTLREALGMLEAQQPDTEATIRCIRIDSSVTQIVLQSSLIFKGRNVYLFAEDISNPDSFPVVKAPDRAELLIAEGANDFTIAGIRITNKGADRNYDAPRQVILLKPNRQSNIKASVAFYRVSMEECSNPDEGWFSAVRIEKNYASQTDSIDVSFWESAFHGNEGSVLECTSSGSYSPIRRVTLKKTLVYGNRIYDGPDTTIYYAMVNLLQCGAAINDTTFDSNEASEADCGTAPILRLGGLEQSERVVVYESTFQNNHIKAQCGSEEHVIVVSYNVKSVTIEKSIFVGNTRESIGHGRVTSYDGSALKITNIHGHTKRVIHGTAL</sequence>
<keyword evidence="3" id="KW-1185">Reference proteome</keyword>
<feature type="chain" id="PRO_5005191515" description="Right handed beta helix domain-containing protein" evidence="1">
    <location>
        <begin position="22"/>
        <end position="385"/>
    </location>
</feature>
<dbReference type="InterPro" id="IPR011050">
    <property type="entry name" value="Pectin_lyase_fold/virulence"/>
</dbReference>
<dbReference type="Proteomes" id="UP000041254">
    <property type="component" value="Unassembled WGS sequence"/>
</dbReference>
<evidence type="ECO:0000256" key="1">
    <source>
        <dbReference type="SAM" id="SignalP"/>
    </source>
</evidence>
<feature type="signal peptide" evidence="1">
    <location>
        <begin position="1"/>
        <end position="21"/>
    </location>
</feature>
<name>A0A0G4H738_VITBC</name>